<name>A0A4Y2G645_ARAVE</name>
<dbReference type="Proteomes" id="UP000499080">
    <property type="component" value="Unassembled WGS sequence"/>
</dbReference>
<dbReference type="AlphaFoldDB" id="A0A4Y2G645"/>
<keyword evidence="2" id="KW-1185">Reference proteome</keyword>
<accession>A0A4Y2G645</accession>
<evidence type="ECO:0000313" key="1">
    <source>
        <dbReference type="EMBL" id="GBM49190.1"/>
    </source>
</evidence>
<proteinExistence type="predicted"/>
<protein>
    <submittedName>
        <fullName evidence="1">Uncharacterized protein</fullName>
    </submittedName>
</protein>
<gene>
    <name evidence="1" type="ORF">AVEN_103803_1</name>
</gene>
<sequence length="149" mass="17380">MRSLRCRAKCVKLENPDIFSKKENSERIPLSGTSQETCSQTQSCQFRITNISCRKKVLFLIHLFKVFVQTGVKRVADLLGCEMRTNDFFTLTYSKLKKDMQKGKQKKLVFHKRESQNCALGEGRPFRKDVSRSWHLKKSNKNTNALQQF</sequence>
<reference evidence="1 2" key="1">
    <citation type="journal article" date="2019" name="Sci. Rep.">
        <title>Orb-weaving spider Araneus ventricosus genome elucidates the spidroin gene catalogue.</title>
        <authorList>
            <person name="Kono N."/>
            <person name="Nakamura H."/>
            <person name="Ohtoshi R."/>
            <person name="Moran D.A.P."/>
            <person name="Shinohara A."/>
            <person name="Yoshida Y."/>
            <person name="Fujiwara M."/>
            <person name="Mori M."/>
            <person name="Tomita M."/>
            <person name="Arakawa K."/>
        </authorList>
    </citation>
    <scope>NUCLEOTIDE SEQUENCE [LARGE SCALE GENOMIC DNA]</scope>
</reference>
<organism evidence="1 2">
    <name type="scientific">Araneus ventricosus</name>
    <name type="common">Orbweaver spider</name>
    <name type="synonym">Epeira ventricosa</name>
    <dbReference type="NCBI Taxonomy" id="182803"/>
    <lineage>
        <taxon>Eukaryota</taxon>
        <taxon>Metazoa</taxon>
        <taxon>Ecdysozoa</taxon>
        <taxon>Arthropoda</taxon>
        <taxon>Chelicerata</taxon>
        <taxon>Arachnida</taxon>
        <taxon>Araneae</taxon>
        <taxon>Araneomorphae</taxon>
        <taxon>Entelegynae</taxon>
        <taxon>Araneoidea</taxon>
        <taxon>Araneidae</taxon>
        <taxon>Araneus</taxon>
    </lineage>
</organism>
<dbReference type="EMBL" id="BGPR01001243">
    <property type="protein sequence ID" value="GBM49190.1"/>
    <property type="molecule type" value="Genomic_DNA"/>
</dbReference>
<comment type="caution">
    <text evidence="1">The sequence shown here is derived from an EMBL/GenBank/DDBJ whole genome shotgun (WGS) entry which is preliminary data.</text>
</comment>
<evidence type="ECO:0000313" key="2">
    <source>
        <dbReference type="Proteomes" id="UP000499080"/>
    </source>
</evidence>